<dbReference type="EMBL" id="MU266612">
    <property type="protein sequence ID" value="KAH7920006.1"/>
    <property type="molecule type" value="Genomic_DNA"/>
</dbReference>
<name>A0ACB8B2T9_9AGAM</name>
<evidence type="ECO:0000313" key="2">
    <source>
        <dbReference type="Proteomes" id="UP000790709"/>
    </source>
</evidence>
<comment type="caution">
    <text evidence="1">The sequence shown here is derived from an EMBL/GenBank/DDBJ whole genome shotgun (WGS) entry which is preliminary data.</text>
</comment>
<sequence>MFRLPSVFKPQLLEHGRAATITRSLEALHTRAQDTAPGDRNFVGSKLIYEAESFIGPRASWWHKGKLIIYSIIMATMLQDRAGTSQPLPAFLHSRKRDGGRIPVIELGPWQSAHK</sequence>
<evidence type="ECO:0000313" key="1">
    <source>
        <dbReference type="EMBL" id="KAH7920006.1"/>
    </source>
</evidence>
<gene>
    <name evidence="1" type="ORF">BV22DRAFT_831976</name>
</gene>
<keyword evidence="2" id="KW-1185">Reference proteome</keyword>
<proteinExistence type="predicted"/>
<dbReference type="Proteomes" id="UP000790709">
    <property type="component" value="Unassembled WGS sequence"/>
</dbReference>
<accession>A0ACB8B2T9</accession>
<protein>
    <submittedName>
        <fullName evidence="1">Uncharacterized protein</fullName>
    </submittedName>
</protein>
<reference evidence="1" key="1">
    <citation type="journal article" date="2021" name="New Phytol.">
        <title>Evolutionary innovations through gain and loss of genes in the ectomycorrhizal Boletales.</title>
        <authorList>
            <person name="Wu G."/>
            <person name="Miyauchi S."/>
            <person name="Morin E."/>
            <person name="Kuo A."/>
            <person name="Drula E."/>
            <person name="Varga T."/>
            <person name="Kohler A."/>
            <person name="Feng B."/>
            <person name="Cao Y."/>
            <person name="Lipzen A."/>
            <person name="Daum C."/>
            <person name="Hundley H."/>
            <person name="Pangilinan J."/>
            <person name="Johnson J."/>
            <person name="Barry K."/>
            <person name="LaButti K."/>
            <person name="Ng V."/>
            <person name="Ahrendt S."/>
            <person name="Min B."/>
            <person name="Choi I.G."/>
            <person name="Park H."/>
            <person name="Plett J.M."/>
            <person name="Magnuson J."/>
            <person name="Spatafora J.W."/>
            <person name="Nagy L.G."/>
            <person name="Henrissat B."/>
            <person name="Grigoriev I.V."/>
            <person name="Yang Z.L."/>
            <person name="Xu J."/>
            <person name="Martin F.M."/>
        </authorList>
    </citation>
    <scope>NUCLEOTIDE SEQUENCE</scope>
    <source>
        <strain evidence="1">KUC20120723A-06</strain>
    </source>
</reference>
<organism evidence="1 2">
    <name type="scientific">Leucogyrophana mollusca</name>
    <dbReference type="NCBI Taxonomy" id="85980"/>
    <lineage>
        <taxon>Eukaryota</taxon>
        <taxon>Fungi</taxon>
        <taxon>Dikarya</taxon>
        <taxon>Basidiomycota</taxon>
        <taxon>Agaricomycotina</taxon>
        <taxon>Agaricomycetes</taxon>
        <taxon>Agaricomycetidae</taxon>
        <taxon>Boletales</taxon>
        <taxon>Boletales incertae sedis</taxon>
        <taxon>Leucogyrophana</taxon>
    </lineage>
</organism>